<dbReference type="GO" id="GO:0006457">
    <property type="term" value="P:protein folding"/>
    <property type="evidence" value="ECO:0007669"/>
    <property type="project" value="InterPro"/>
</dbReference>
<feature type="region of interest" description="Disordered" evidence="14">
    <location>
        <begin position="1"/>
        <end position="48"/>
    </location>
</feature>
<dbReference type="Pfam" id="PF01025">
    <property type="entry name" value="GrpE"/>
    <property type="match status" value="1"/>
</dbReference>
<evidence type="ECO:0000256" key="4">
    <source>
        <dbReference type="ARBA" id="ARBA00022490"/>
    </source>
</evidence>
<dbReference type="Proteomes" id="UP000033187">
    <property type="component" value="Chromosome 1"/>
</dbReference>
<evidence type="ECO:0000313" key="16">
    <source>
        <dbReference type="Proteomes" id="UP000033187"/>
    </source>
</evidence>
<dbReference type="Gene3D" id="3.90.20.20">
    <property type="match status" value="1"/>
</dbReference>
<feature type="region of interest" description="Disordered" evidence="14">
    <location>
        <begin position="206"/>
        <end position="244"/>
    </location>
</feature>
<comment type="function">
    <text evidence="7 10 11">Participates actively in the response to hyperosmotic and heat shock by preventing the aggregation of stress-denatured proteins, in association with DnaK and GrpE. It is the nucleotide exchange factor for DnaK and may function as a thermosensor. Unfolded proteins bind initially to DnaJ; upon interaction with the DnaJ-bound protein, DnaK hydrolyzes its bound ATP, resulting in the formation of a stable complex. GrpE releases ADP from DnaK; ATP binding to DnaK triggers the release of the substrate protein, thus completing the reaction cycle. Several rounds of ATP-dependent interactions between DnaJ, DnaK and GrpE are required for fully efficient folding.</text>
</comment>
<keyword evidence="13" id="KW-0175">Coiled coil</keyword>
<sequence>MAEETKKPSQTDNGATNGRSPDVSTAAEEMAEGAQSAPGKEGAPLEDVSALATKLDELNAQKADLTDRLVRAHAEIQNLHKRLEREREETSKYAIAKFARDTVAVADNFERAILSVPEEALSDNPVLKSLLDGVTMTEREFLNVLEKHGVVRVDPKGEPFDPHKHQAMMEQEDTSVPAGTVLQVFQQGYMIGDRVLRPAMVVVAKGGPKAAPASVEATQRSGTSDQPEGPANEASPSDEDEPDR</sequence>
<evidence type="ECO:0000256" key="7">
    <source>
        <dbReference type="ARBA" id="ARBA00053401"/>
    </source>
</evidence>
<proteinExistence type="inferred from homology"/>
<keyword evidence="6 10" id="KW-0143">Chaperone</keyword>
<dbReference type="GO" id="GO:0005737">
    <property type="term" value="C:cytoplasm"/>
    <property type="evidence" value="ECO:0007669"/>
    <property type="project" value="UniProtKB-SubCell"/>
</dbReference>
<evidence type="ECO:0000256" key="8">
    <source>
        <dbReference type="ARBA" id="ARBA00072274"/>
    </source>
</evidence>
<gene>
    <name evidence="10 15" type="primary">grpE</name>
    <name evidence="15" type="ORF">YBN1229_v1_0857</name>
</gene>
<evidence type="ECO:0000256" key="10">
    <source>
        <dbReference type="HAMAP-Rule" id="MF_01151"/>
    </source>
</evidence>
<feature type="compositionally biased region" description="Polar residues" evidence="14">
    <location>
        <begin position="216"/>
        <end position="226"/>
    </location>
</feature>
<dbReference type="HAMAP" id="MF_01151">
    <property type="entry name" value="GrpE"/>
    <property type="match status" value="1"/>
</dbReference>
<reference evidence="16" key="1">
    <citation type="submission" date="2015-02" db="EMBL/GenBank/DDBJ databases">
        <authorList>
            <person name="Chooi Y.-H."/>
        </authorList>
    </citation>
    <scope>NUCLEOTIDE SEQUENCE [LARGE SCALE GENOMIC DNA]</scope>
    <source>
        <strain evidence="16">strain Y</strain>
    </source>
</reference>
<evidence type="ECO:0000256" key="6">
    <source>
        <dbReference type="ARBA" id="ARBA00023186"/>
    </source>
</evidence>
<evidence type="ECO:0000256" key="9">
    <source>
        <dbReference type="ARBA" id="ARBA00076414"/>
    </source>
</evidence>
<evidence type="ECO:0000256" key="3">
    <source>
        <dbReference type="ARBA" id="ARBA00011738"/>
    </source>
</evidence>
<dbReference type="AlphaFoldDB" id="A0A0D6JBS4"/>
<dbReference type="PANTHER" id="PTHR21237:SF23">
    <property type="entry name" value="GRPE PROTEIN HOMOLOG, MITOCHONDRIAL"/>
    <property type="match status" value="1"/>
</dbReference>
<dbReference type="SUPFAM" id="SSF58014">
    <property type="entry name" value="Coiled-coil domain of nucleotide exchange factor GrpE"/>
    <property type="match status" value="1"/>
</dbReference>
<dbReference type="InterPro" id="IPR013805">
    <property type="entry name" value="GrpE_CC"/>
</dbReference>
<dbReference type="Gene3D" id="2.30.22.10">
    <property type="entry name" value="Head domain of nucleotide exchange factor GrpE"/>
    <property type="match status" value="1"/>
</dbReference>
<dbReference type="NCBIfam" id="NF010739">
    <property type="entry name" value="PRK14141.1"/>
    <property type="match status" value="1"/>
</dbReference>
<accession>A0A0D6JBS4</accession>
<dbReference type="NCBIfam" id="NF010738">
    <property type="entry name" value="PRK14140.1"/>
    <property type="match status" value="1"/>
</dbReference>
<evidence type="ECO:0000256" key="5">
    <source>
        <dbReference type="ARBA" id="ARBA00023016"/>
    </source>
</evidence>
<feature type="coiled-coil region" evidence="13">
    <location>
        <begin position="48"/>
        <end position="89"/>
    </location>
</feature>
<evidence type="ECO:0000313" key="15">
    <source>
        <dbReference type="EMBL" id="CPR16543.1"/>
    </source>
</evidence>
<comment type="subcellular location">
    <subcellularLocation>
        <location evidence="1 10">Cytoplasm</location>
    </subcellularLocation>
</comment>
<dbReference type="KEGG" id="fil:BN1229_v1_0852"/>
<dbReference type="EMBL" id="LN829119">
    <property type="protein sequence ID" value="CPR16543.1"/>
    <property type="molecule type" value="Genomic_DNA"/>
</dbReference>
<comment type="subunit">
    <text evidence="3 10">Homodimer.</text>
</comment>
<dbReference type="FunFam" id="2.30.22.10:FF:000001">
    <property type="entry name" value="Protein GrpE"/>
    <property type="match status" value="1"/>
</dbReference>
<feature type="compositionally biased region" description="Polar residues" evidence="14">
    <location>
        <begin position="10"/>
        <end position="23"/>
    </location>
</feature>
<dbReference type="PROSITE" id="PS01071">
    <property type="entry name" value="GRPE"/>
    <property type="match status" value="1"/>
</dbReference>
<comment type="similarity">
    <text evidence="2 10 12">Belongs to the GrpE family.</text>
</comment>
<keyword evidence="16" id="KW-1185">Reference proteome</keyword>
<dbReference type="CDD" id="cd00446">
    <property type="entry name" value="GrpE"/>
    <property type="match status" value="1"/>
</dbReference>
<evidence type="ECO:0000256" key="2">
    <source>
        <dbReference type="ARBA" id="ARBA00009054"/>
    </source>
</evidence>
<dbReference type="GO" id="GO:0000774">
    <property type="term" value="F:adenyl-nucleotide exchange factor activity"/>
    <property type="evidence" value="ECO:0007669"/>
    <property type="project" value="InterPro"/>
</dbReference>
<dbReference type="SUPFAM" id="SSF51064">
    <property type="entry name" value="Head domain of nucleotide exchange factor GrpE"/>
    <property type="match status" value="1"/>
</dbReference>
<dbReference type="InterPro" id="IPR009012">
    <property type="entry name" value="GrpE_head"/>
</dbReference>
<dbReference type="GO" id="GO:0051087">
    <property type="term" value="F:protein-folding chaperone binding"/>
    <property type="evidence" value="ECO:0007669"/>
    <property type="project" value="InterPro"/>
</dbReference>
<keyword evidence="5 10" id="KW-0346">Stress response</keyword>
<evidence type="ECO:0000256" key="11">
    <source>
        <dbReference type="RuleBase" id="RU000639"/>
    </source>
</evidence>
<dbReference type="InterPro" id="IPR000740">
    <property type="entry name" value="GrpE"/>
</dbReference>
<dbReference type="PRINTS" id="PR00773">
    <property type="entry name" value="GRPEPROTEIN"/>
</dbReference>
<evidence type="ECO:0000256" key="1">
    <source>
        <dbReference type="ARBA" id="ARBA00004496"/>
    </source>
</evidence>
<dbReference type="KEGG" id="fiy:BN1229_v1_0857"/>
<dbReference type="GO" id="GO:0042803">
    <property type="term" value="F:protein homodimerization activity"/>
    <property type="evidence" value="ECO:0007669"/>
    <property type="project" value="InterPro"/>
</dbReference>
<dbReference type="GO" id="GO:0051082">
    <property type="term" value="F:unfolded protein binding"/>
    <property type="evidence" value="ECO:0007669"/>
    <property type="project" value="TreeGrafter"/>
</dbReference>
<dbReference type="RefSeq" id="WP_052743679.1">
    <property type="nucleotide sequence ID" value="NZ_LN829118.1"/>
</dbReference>
<name>A0A0D6JBS4_9HYPH</name>
<keyword evidence="4 10" id="KW-0963">Cytoplasm</keyword>
<evidence type="ECO:0000256" key="13">
    <source>
        <dbReference type="SAM" id="Coils"/>
    </source>
</evidence>
<protein>
    <recommendedName>
        <fullName evidence="8 10">Protein GrpE</fullName>
    </recommendedName>
    <alternativeName>
        <fullName evidence="9 10">HSP-70 cofactor</fullName>
    </alternativeName>
</protein>
<dbReference type="PANTHER" id="PTHR21237">
    <property type="entry name" value="GRPE PROTEIN"/>
    <property type="match status" value="1"/>
</dbReference>
<evidence type="ECO:0000256" key="14">
    <source>
        <dbReference type="SAM" id="MobiDB-lite"/>
    </source>
</evidence>
<dbReference type="OrthoDB" id="9789811at2"/>
<organism evidence="15 16">
    <name type="scientific">Candidatus Filomicrobium marinum</name>
    <dbReference type="NCBI Taxonomy" id="1608628"/>
    <lineage>
        <taxon>Bacteria</taxon>
        <taxon>Pseudomonadati</taxon>
        <taxon>Pseudomonadota</taxon>
        <taxon>Alphaproteobacteria</taxon>
        <taxon>Hyphomicrobiales</taxon>
        <taxon>Hyphomicrobiaceae</taxon>
        <taxon>Filomicrobium</taxon>
    </lineage>
</organism>
<evidence type="ECO:0000256" key="12">
    <source>
        <dbReference type="RuleBase" id="RU004478"/>
    </source>
</evidence>